<evidence type="ECO:0000256" key="11">
    <source>
        <dbReference type="ARBA" id="ARBA00023180"/>
    </source>
</evidence>
<evidence type="ECO:0000256" key="15">
    <source>
        <dbReference type="SAM" id="SignalP"/>
    </source>
</evidence>
<dbReference type="GO" id="GO:0005886">
    <property type="term" value="C:plasma membrane"/>
    <property type="evidence" value="ECO:0007669"/>
    <property type="project" value="UniProtKB-SubCell"/>
</dbReference>
<keyword evidence="17" id="KW-1185">Reference proteome</keyword>
<gene>
    <name evidence="16" type="ORF">KUDE01_004448</name>
</gene>
<evidence type="ECO:0000313" key="17">
    <source>
        <dbReference type="Proteomes" id="UP001228049"/>
    </source>
</evidence>
<keyword evidence="9" id="KW-0564">Palmitate</keyword>
<evidence type="ECO:0000256" key="6">
    <source>
        <dbReference type="ARBA" id="ARBA00022989"/>
    </source>
</evidence>
<keyword evidence="8 14" id="KW-0472">Membrane</keyword>
<comment type="caution">
    <text evidence="16">The sequence shown here is derived from an EMBL/GenBank/DDBJ whole genome shotgun (WGS) entry which is preliminary data.</text>
</comment>
<evidence type="ECO:0000256" key="4">
    <source>
        <dbReference type="ARBA" id="ARBA00022729"/>
    </source>
</evidence>
<evidence type="ECO:0000256" key="10">
    <source>
        <dbReference type="ARBA" id="ARBA00023157"/>
    </source>
</evidence>
<keyword evidence="4 15" id="KW-0732">Signal</keyword>
<organism evidence="16 17">
    <name type="scientific">Dissostichus eleginoides</name>
    <name type="common">Patagonian toothfish</name>
    <name type="synonym">Dissostichus amissus</name>
    <dbReference type="NCBI Taxonomy" id="100907"/>
    <lineage>
        <taxon>Eukaryota</taxon>
        <taxon>Metazoa</taxon>
        <taxon>Chordata</taxon>
        <taxon>Craniata</taxon>
        <taxon>Vertebrata</taxon>
        <taxon>Euteleostomi</taxon>
        <taxon>Actinopterygii</taxon>
        <taxon>Neopterygii</taxon>
        <taxon>Teleostei</taxon>
        <taxon>Neoteleostei</taxon>
        <taxon>Acanthomorphata</taxon>
        <taxon>Eupercaria</taxon>
        <taxon>Perciformes</taxon>
        <taxon>Notothenioidei</taxon>
        <taxon>Nototheniidae</taxon>
        <taxon>Dissostichus</taxon>
    </lineage>
</organism>
<dbReference type="AlphaFoldDB" id="A0AAD9CFL1"/>
<dbReference type="EMBL" id="JASDAP010000006">
    <property type="protein sequence ID" value="KAK1901480.1"/>
    <property type="molecule type" value="Genomic_DNA"/>
</dbReference>
<comment type="subcellular location">
    <subcellularLocation>
        <location evidence="1">Cell membrane</location>
        <topology evidence="1">Single-pass type I membrane protein</topology>
    </subcellularLocation>
</comment>
<proteinExistence type="predicted"/>
<evidence type="ECO:0000256" key="2">
    <source>
        <dbReference type="ARBA" id="ARBA00022475"/>
    </source>
</evidence>
<sequence>MDQKLILVILMICHEITSGAVKDKAVKEGNLSFNQTRDSGVYSCASLKGSELIFGNPTRLFQEKVKVPIEETSQATEQTKCTTASPCVCESGNKPGETSPEMFCSLIILGPLAGGCGLLLLLLIITIVYCNHVRTRRCPHHYKRKQAPGKQMMTNSHV</sequence>
<evidence type="ECO:0000256" key="9">
    <source>
        <dbReference type="ARBA" id="ARBA00023139"/>
    </source>
</evidence>
<feature type="transmembrane region" description="Helical" evidence="14">
    <location>
        <begin position="106"/>
        <end position="130"/>
    </location>
</feature>
<dbReference type="GO" id="GO:0002250">
    <property type="term" value="P:adaptive immune response"/>
    <property type="evidence" value="ECO:0007669"/>
    <property type="project" value="UniProtKB-KW"/>
</dbReference>
<keyword evidence="13" id="KW-0393">Immunoglobulin domain</keyword>
<keyword evidence="5" id="KW-0391">Immunity</keyword>
<keyword evidence="6 14" id="KW-1133">Transmembrane helix</keyword>
<feature type="chain" id="PRO_5042139181" evidence="15">
    <location>
        <begin position="20"/>
        <end position="158"/>
    </location>
</feature>
<keyword evidence="12" id="KW-0449">Lipoprotein</keyword>
<dbReference type="InterPro" id="IPR015468">
    <property type="entry name" value="CD8_asu"/>
</dbReference>
<protein>
    <submittedName>
        <fullName evidence="16">T-cell surface glycoprotein CD8 alpha chain</fullName>
    </submittedName>
</protein>
<evidence type="ECO:0000256" key="14">
    <source>
        <dbReference type="SAM" id="Phobius"/>
    </source>
</evidence>
<feature type="signal peptide" evidence="15">
    <location>
        <begin position="1"/>
        <end position="19"/>
    </location>
</feature>
<evidence type="ECO:0000256" key="5">
    <source>
        <dbReference type="ARBA" id="ARBA00022859"/>
    </source>
</evidence>
<evidence type="ECO:0000256" key="13">
    <source>
        <dbReference type="ARBA" id="ARBA00023319"/>
    </source>
</evidence>
<evidence type="ECO:0000256" key="3">
    <source>
        <dbReference type="ARBA" id="ARBA00022692"/>
    </source>
</evidence>
<reference evidence="16" key="1">
    <citation type="submission" date="2023-04" db="EMBL/GenBank/DDBJ databases">
        <title>Chromosome-level genome of Chaenocephalus aceratus.</title>
        <authorList>
            <person name="Park H."/>
        </authorList>
    </citation>
    <scope>NUCLEOTIDE SEQUENCE</scope>
    <source>
        <strain evidence="16">DE</strain>
        <tissue evidence="16">Muscle</tissue>
    </source>
</reference>
<dbReference type="PANTHER" id="PTHR10441">
    <property type="entry name" value="CD8 ALPHA CHAIN"/>
    <property type="match status" value="1"/>
</dbReference>
<dbReference type="Proteomes" id="UP001228049">
    <property type="component" value="Unassembled WGS sequence"/>
</dbReference>
<evidence type="ECO:0000256" key="7">
    <source>
        <dbReference type="ARBA" id="ARBA00023130"/>
    </source>
</evidence>
<name>A0AAD9CFL1_DISEL</name>
<keyword evidence="7" id="KW-1064">Adaptive immunity</keyword>
<evidence type="ECO:0000256" key="8">
    <source>
        <dbReference type="ARBA" id="ARBA00023136"/>
    </source>
</evidence>
<keyword evidence="3 14" id="KW-0812">Transmembrane</keyword>
<evidence type="ECO:0000256" key="12">
    <source>
        <dbReference type="ARBA" id="ARBA00023288"/>
    </source>
</evidence>
<evidence type="ECO:0000313" key="16">
    <source>
        <dbReference type="EMBL" id="KAK1901480.1"/>
    </source>
</evidence>
<accession>A0AAD9CFL1</accession>
<evidence type="ECO:0000256" key="1">
    <source>
        <dbReference type="ARBA" id="ARBA00004251"/>
    </source>
</evidence>
<keyword evidence="11" id="KW-0325">Glycoprotein</keyword>
<dbReference type="PANTHER" id="PTHR10441:SF2">
    <property type="entry name" value="T-CELL SURFACE GLYCOPROTEIN CD8 ALPHA CHAIN"/>
    <property type="match status" value="1"/>
</dbReference>
<keyword evidence="2" id="KW-1003">Cell membrane</keyword>
<keyword evidence="10" id="KW-1015">Disulfide bond</keyword>